<sequence length="209" mass="21895">MKFFAILPFAGLALASPVVKRQYAGEDTQNQLKDGTPCRDYTIIFARGTTEDGNVGSLTGPPFFQAVAERVGSNNLAVQGVEYPADVDGFLAGGSAQGSQNLADLARQAMAQCPDTKLTLSGYSQGAQLVHNAAEMLSADTTAFVSSAVTFGDPEMDQPIGNIPDTRTLIICHIGDNICEGGNLILPPHLNYAMDAGRAANFVVAAAQL</sequence>
<evidence type="ECO:0000256" key="4">
    <source>
        <dbReference type="ARBA" id="ARBA00022487"/>
    </source>
</evidence>
<dbReference type="Gene3D" id="3.40.50.1820">
    <property type="entry name" value="alpha/beta hydrolase"/>
    <property type="match status" value="1"/>
</dbReference>
<feature type="disulfide bond" evidence="11">
    <location>
        <begin position="38"/>
        <end position="113"/>
    </location>
</feature>
<evidence type="ECO:0000256" key="1">
    <source>
        <dbReference type="ARBA" id="ARBA00004613"/>
    </source>
</evidence>
<comment type="function">
    <text evidence="12">Catalyzes the hydrolysis of complex carboxylic polyesters found in the cell wall of plants. Degrades cutin, a macromolecule that forms the structure of the plant cuticle.</text>
</comment>
<dbReference type="InterPro" id="IPR029058">
    <property type="entry name" value="AB_hydrolase_fold"/>
</dbReference>
<dbReference type="GO" id="GO:0005576">
    <property type="term" value="C:extracellular region"/>
    <property type="evidence" value="ECO:0007669"/>
    <property type="project" value="UniProtKB-SubCell"/>
</dbReference>
<dbReference type="EMBL" id="NAJL01000083">
    <property type="protein sequence ID" value="TKA22152.1"/>
    <property type="molecule type" value="Genomic_DNA"/>
</dbReference>
<dbReference type="GO" id="GO:0050525">
    <property type="term" value="F:cutinase activity"/>
    <property type="evidence" value="ECO:0007669"/>
    <property type="project" value="UniProtKB-UniRule"/>
</dbReference>
<evidence type="ECO:0000256" key="3">
    <source>
        <dbReference type="ARBA" id="ARBA00013095"/>
    </source>
</evidence>
<reference evidence="14 15" key="1">
    <citation type="submission" date="2017-03" db="EMBL/GenBank/DDBJ databases">
        <title>Genomes of endolithic fungi from Antarctica.</title>
        <authorList>
            <person name="Coleine C."/>
            <person name="Masonjones S."/>
            <person name="Stajich J.E."/>
        </authorList>
    </citation>
    <scope>NUCLEOTIDE SEQUENCE [LARGE SCALE GENOMIC DNA]</scope>
    <source>
        <strain evidence="14 15">CCFEE 6315</strain>
    </source>
</reference>
<evidence type="ECO:0000256" key="7">
    <source>
        <dbReference type="ARBA" id="ARBA00022801"/>
    </source>
</evidence>
<evidence type="ECO:0000256" key="2">
    <source>
        <dbReference type="ARBA" id="ARBA00007534"/>
    </source>
</evidence>
<keyword evidence="15" id="KW-1185">Reference proteome</keyword>
<dbReference type="PROSITE" id="PS00931">
    <property type="entry name" value="CUTINASE_2"/>
    <property type="match status" value="1"/>
</dbReference>
<comment type="similarity">
    <text evidence="2 12">Belongs to the cutinase family.</text>
</comment>
<dbReference type="OrthoDB" id="2975078at2759"/>
<dbReference type="InterPro" id="IPR043579">
    <property type="entry name" value="CUTINASE_2"/>
</dbReference>
<keyword evidence="5 12" id="KW-0964">Secreted</keyword>
<feature type="active site" description="Nucleophile" evidence="10">
    <location>
        <position position="124"/>
    </location>
</feature>
<dbReference type="EC" id="3.1.1.74" evidence="3 12"/>
<dbReference type="PRINTS" id="PR00129">
    <property type="entry name" value="CUTINASE"/>
</dbReference>
<dbReference type="AlphaFoldDB" id="A0A4U0TKD7"/>
<feature type="active site" evidence="10">
    <location>
        <position position="176"/>
    </location>
</feature>
<evidence type="ECO:0000256" key="5">
    <source>
        <dbReference type="ARBA" id="ARBA00022525"/>
    </source>
</evidence>
<comment type="subcellular location">
    <subcellularLocation>
        <location evidence="1 12">Secreted</location>
    </subcellularLocation>
</comment>
<evidence type="ECO:0000256" key="13">
    <source>
        <dbReference type="SAM" id="SignalP"/>
    </source>
</evidence>
<keyword evidence="7 12" id="KW-0378">Hydrolase</keyword>
<evidence type="ECO:0000313" key="15">
    <source>
        <dbReference type="Proteomes" id="UP000308549"/>
    </source>
</evidence>
<comment type="catalytic activity">
    <reaction evidence="9 12">
        <text>cutin + H2O = cutin monomers.</text>
        <dbReference type="EC" id="3.1.1.74"/>
    </reaction>
</comment>
<keyword evidence="6 13" id="KW-0732">Signal</keyword>
<feature type="active site" description="Proton donor/acceptor" evidence="10">
    <location>
        <position position="189"/>
    </location>
</feature>
<proteinExistence type="inferred from homology"/>
<dbReference type="PANTHER" id="PTHR48250:SF1">
    <property type="entry name" value="CUTINASE"/>
    <property type="match status" value="1"/>
</dbReference>
<dbReference type="PANTHER" id="PTHR48250">
    <property type="entry name" value="CUTINASE 2-RELATED"/>
    <property type="match status" value="1"/>
</dbReference>
<keyword evidence="8 11" id="KW-1015">Disulfide bond</keyword>
<keyword evidence="4 12" id="KW-0719">Serine esterase</keyword>
<dbReference type="InterPro" id="IPR043580">
    <property type="entry name" value="CUTINASE_1"/>
</dbReference>
<gene>
    <name evidence="14" type="ORF">B0A50_08209</name>
</gene>
<name>A0A4U0TKD7_9PEZI</name>
<dbReference type="SUPFAM" id="SSF53474">
    <property type="entry name" value="alpha/beta-Hydrolases"/>
    <property type="match status" value="1"/>
</dbReference>
<dbReference type="Proteomes" id="UP000308549">
    <property type="component" value="Unassembled WGS sequence"/>
</dbReference>
<evidence type="ECO:0000256" key="6">
    <source>
        <dbReference type="ARBA" id="ARBA00022729"/>
    </source>
</evidence>
<dbReference type="Pfam" id="PF01083">
    <property type="entry name" value="Cutinase"/>
    <property type="match status" value="1"/>
</dbReference>
<evidence type="ECO:0000256" key="12">
    <source>
        <dbReference type="RuleBase" id="RU361263"/>
    </source>
</evidence>
<feature type="chain" id="PRO_5020960614" description="Cutinase" evidence="13">
    <location>
        <begin position="16"/>
        <end position="209"/>
    </location>
</feature>
<dbReference type="InterPro" id="IPR011150">
    <property type="entry name" value="Cutinase_monf"/>
</dbReference>
<dbReference type="InterPro" id="IPR000675">
    <property type="entry name" value="Cutinase/axe"/>
</dbReference>
<dbReference type="GO" id="GO:0016052">
    <property type="term" value="P:carbohydrate catabolic process"/>
    <property type="evidence" value="ECO:0007669"/>
    <property type="project" value="TreeGrafter"/>
</dbReference>
<evidence type="ECO:0000256" key="10">
    <source>
        <dbReference type="PIRSR" id="PIRSR611150-1"/>
    </source>
</evidence>
<evidence type="ECO:0000256" key="11">
    <source>
        <dbReference type="PIRSR" id="PIRSR611150-2"/>
    </source>
</evidence>
<evidence type="ECO:0000256" key="9">
    <source>
        <dbReference type="ARBA" id="ARBA00034045"/>
    </source>
</evidence>
<evidence type="ECO:0000256" key="8">
    <source>
        <dbReference type="ARBA" id="ARBA00023157"/>
    </source>
</evidence>
<feature type="disulfide bond" evidence="11">
    <location>
        <begin position="172"/>
        <end position="179"/>
    </location>
</feature>
<comment type="caution">
    <text evidence="14">The sequence shown here is derived from an EMBL/GenBank/DDBJ whole genome shotgun (WGS) entry which is preliminary data.</text>
</comment>
<evidence type="ECO:0000313" key="14">
    <source>
        <dbReference type="EMBL" id="TKA22152.1"/>
    </source>
</evidence>
<protein>
    <recommendedName>
        <fullName evidence="3 12">Cutinase</fullName>
        <ecNumber evidence="3 12">3.1.1.74</ecNumber>
    </recommendedName>
</protein>
<dbReference type="PROSITE" id="PS00155">
    <property type="entry name" value="CUTINASE_1"/>
    <property type="match status" value="1"/>
</dbReference>
<feature type="signal peptide" evidence="13">
    <location>
        <begin position="1"/>
        <end position="15"/>
    </location>
</feature>
<dbReference type="SMART" id="SM01110">
    <property type="entry name" value="Cutinase"/>
    <property type="match status" value="1"/>
</dbReference>
<organism evidence="14 15">
    <name type="scientific">Salinomyces thailandicus</name>
    <dbReference type="NCBI Taxonomy" id="706561"/>
    <lineage>
        <taxon>Eukaryota</taxon>
        <taxon>Fungi</taxon>
        <taxon>Dikarya</taxon>
        <taxon>Ascomycota</taxon>
        <taxon>Pezizomycotina</taxon>
        <taxon>Dothideomycetes</taxon>
        <taxon>Dothideomycetidae</taxon>
        <taxon>Mycosphaerellales</taxon>
        <taxon>Teratosphaeriaceae</taxon>
        <taxon>Salinomyces</taxon>
    </lineage>
</organism>
<accession>A0A4U0TKD7</accession>